<evidence type="ECO:0000313" key="2">
    <source>
        <dbReference type="EMBL" id="KFG34552.1"/>
    </source>
</evidence>
<dbReference type="Proteomes" id="UP000028838">
    <property type="component" value="Unassembled WGS sequence"/>
</dbReference>
<evidence type="ECO:0000256" key="1">
    <source>
        <dbReference type="SAM" id="SignalP"/>
    </source>
</evidence>
<accession>A0A086JQY4</accession>
<protein>
    <submittedName>
        <fullName evidence="2">Putative transmembrane protein</fullName>
    </submittedName>
</protein>
<proteinExistence type="predicted"/>
<feature type="non-terminal residue" evidence="2">
    <location>
        <position position="40"/>
    </location>
</feature>
<keyword evidence="2" id="KW-0472">Membrane</keyword>
<comment type="caution">
    <text evidence="2">The sequence shown here is derived from an EMBL/GenBank/DDBJ whole genome shotgun (WGS) entry which is preliminary data.</text>
</comment>
<dbReference type="EMBL" id="AEYH02002804">
    <property type="protein sequence ID" value="KFG34552.1"/>
    <property type="molecule type" value="Genomic_DNA"/>
</dbReference>
<keyword evidence="1" id="KW-0732">Signal</keyword>
<gene>
    <name evidence="2" type="ORF">TGFOU_300010A</name>
</gene>
<name>A0A086JQY4_TOXGO</name>
<evidence type="ECO:0000313" key="3">
    <source>
        <dbReference type="Proteomes" id="UP000028838"/>
    </source>
</evidence>
<dbReference type="VEuPathDB" id="ToxoDB:TGFOU_300010A"/>
<organism evidence="2 3">
    <name type="scientific">Toxoplasma gondii FOU</name>
    <dbReference type="NCBI Taxonomy" id="943167"/>
    <lineage>
        <taxon>Eukaryota</taxon>
        <taxon>Sar</taxon>
        <taxon>Alveolata</taxon>
        <taxon>Apicomplexa</taxon>
        <taxon>Conoidasida</taxon>
        <taxon>Coccidia</taxon>
        <taxon>Eucoccidiorida</taxon>
        <taxon>Eimeriorina</taxon>
        <taxon>Sarcocystidae</taxon>
        <taxon>Toxoplasma</taxon>
    </lineage>
</organism>
<dbReference type="AlphaFoldDB" id="A0A086JQY4"/>
<feature type="chain" id="PRO_5001808542" evidence="1">
    <location>
        <begin position="22"/>
        <end position="40"/>
    </location>
</feature>
<reference evidence="2 3" key="1">
    <citation type="submission" date="2014-07" db="EMBL/GenBank/DDBJ databases">
        <authorList>
            <person name="Sibley D."/>
            <person name="Venepally P."/>
            <person name="Karamycheva S."/>
            <person name="Hadjithomas M."/>
            <person name="Khan A."/>
            <person name="Brunk B."/>
            <person name="Roos D."/>
            <person name="Caler E."/>
            <person name="Lorenzi H."/>
        </authorList>
    </citation>
    <scope>NUCLEOTIDE SEQUENCE [LARGE SCALE GENOMIC DNA]</scope>
    <source>
        <strain evidence="2 3">FOU</strain>
    </source>
</reference>
<sequence>MGLARTMLTALLLSVWVMVHAVYVANVDRGAEDQLLPLRV</sequence>
<feature type="signal peptide" evidence="1">
    <location>
        <begin position="1"/>
        <end position="21"/>
    </location>
</feature>
<keyword evidence="2" id="KW-0812">Transmembrane</keyword>